<proteinExistence type="inferred from homology"/>
<evidence type="ECO:0000256" key="2">
    <source>
        <dbReference type="ARBA" id="ARBA00022448"/>
    </source>
</evidence>
<keyword evidence="9 11" id="KW-0472">Membrane</keyword>
<dbReference type="OrthoDB" id="9806127at2"/>
<dbReference type="Gene3D" id="1.20.1560.10">
    <property type="entry name" value="ABC transporter type 1, transmembrane domain"/>
    <property type="match status" value="1"/>
</dbReference>
<comment type="similarity">
    <text evidence="10">Belongs to the ABC transporter superfamily. Siderophore-Fe(3+) uptake transporter (SIUT) (TC 3.A.1.21) family.</text>
</comment>
<evidence type="ECO:0000256" key="5">
    <source>
        <dbReference type="ARBA" id="ARBA00022692"/>
    </source>
</evidence>
<dbReference type="GO" id="GO:0016887">
    <property type="term" value="F:ATP hydrolysis activity"/>
    <property type="evidence" value="ECO:0007669"/>
    <property type="project" value="InterPro"/>
</dbReference>
<comment type="caution">
    <text evidence="14">The sequence shown here is derived from an EMBL/GenBank/DDBJ whole genome shotgun (WGS) entry which is preliminary data.</text>
</comment>
<dbReference type="PROSITE" id="PS50893">
    <property type="entry name" value="ABC_TRANSPORTER_2"/>
    <property type="match status" value="1"/>
</dbReference>
<dbReference type="Gene3D" id="3.40.50.300">
    <property type="entry name" value="P-loop containing nucleotide triphosphate hydrolases"/>
    <property type="match status" value="1"/>
</dbReference>
<name>A0A0F0H5V1_LENAE</name>
<dbReference type="GO" id="GO:0140359">
    <property type="term" value="F:ABC-type transporter activity"/>
    <property type="evidence" value="ECO:0007669"/>
    <property type="project" value="InterPro"/>
</dbReference>
<feature type="transmembrane region" description="Helical" evidence="11">
    <location>
        <begin position="289"/>
        <end position="311"/>
    </location>
</feature>
<dbReference type="SUPFAM" id="SSF52540">
    <property type="entry name" value="P-loop containing nucleoside triphosphate hydrolases"/>
    <property type="match status" value="1"/>
</dbReference>
<feature type="transmembrane region" description="Helical" evidence="11">
    <location>
        <begin position="257"/>
        <end position="277"/>
    </location>
</feature>
<dbReference type="GO" id="GO:0005886">
    <property type="term" value="C:plasma membrane"/>
    <property type="evidence" value="ECO:0007669"/>
    <property type="project" value="UniProtKB-SubCell"/>
</dbReference>
<evidence type="ECO:0000256" key="8">
    <source>
        <dbReference type="ARBA" id="ARBA00022989"/>
    </source>
</evidence>
<sequence length="610" mass="65405">MAGSGGPRAAVEALAIAVRAAPWHVTGYGALTLLTGAFPVVVAWCTKGLLDQITQPAPDAAAATRLVVLLALVGVAAAAAPSLTLYLSAQARRTIALVAEDRLHRKINEFAGLARFENPAFLDRLRTARLAGPRAPAQLVDSVVGVTRAVVTVGGFTLSVWIISPVFTLVVVAAAVPVLVAEISLARHRADTQHGIGAFQRRESFYGSLLSTVQAAKEVRLFGLGDHFRSLMLGERRSANAAERVVERRTVFVQSTLAVLAAAVAGAGLLWIVRAAVRGEVTVGEVTLFVASAAAVQTGLAGVAITIAMAHQALVEFEHYRVVLRTGSDLPVPAHPRALPALGARIEFRDVWFRYAEDLPWVLRGLNLTVEAGRSVGIVGVNGAGKSTLVKLLCRFYDPVEGSITWDGVDIRDVAPDELRRRIGAVFQDYMEYDLTVADNIGVGDLTAAGDRGRIREAAERAEINGTLEELPNGYDTMLSRIFADPSNPSAGVLLSGGQWQRIALARSYLRSNPDLLVLDEPSAGLDPEAESRVHERLSSHRSSCTRVLISHRLGTLRDADQIVVLSDGVIVERGTHDELMEGKGDYRRLFQLQAKGYRAETPAEPVYGV</sequence>
<feature type="transmembrane region" description="Helical" evidence="11">
    <location>
        <begin position="66"/>
        <end position="87"/>
    </location>
</feature>
<dbReference type="InterPro" id="IPR011527">
    <property type="entry name" value="ABC1_TM_dom"/>
</dbReference>
<keyword evidence="2" id="KW-0813">Transport</keyword>
<dbReference type="RefSeq" id="WP_045310828.1">
    <property type="nucleotide sequence ID" value="NZ_JYJG01000044.1"/>
</dbReference>
<evidence type="ECO:0000256" key="9">
    <source>
        <dbReference type="ARBA" id="ARBA00023136"/>
    </source>
</evidence>
<reference evidence="14 15" key="1">
    <citation type="submission" date="2015-02" db="EMBL/GenBank/DDBJ databases">
        <authorList>
            <person name="Ju K.-S."/>
            <person name="Doroghazi J.R."/>
            <person name="Metcalf W."/>
        </authorList>
    </citation>
    <scope>NUCLEOTIDE SEQUENCE [LARGE SCALE GENOMIC DNA]</scope>
    <source>
        <strain evidence="14 15">NRRL B-16140</strain>
    </source>
</reference>
<evidence type="ECO:0000259" key="12">
    <source>
        <dbReference type="PROSITE" id="PS50893"/>
    </source>
</evidence>
<dbReference type="InterPro" id="IPR003439">
    <property type="entry name" value="ABC_transporter-like_ATP-bd"/>
</dbReference>
<keyword evidence="5 11" id="KW-0812">Transmembrane</keyword>
<dbReference type="GO" id="GO:0034040">
    <property type="term" value="F:ATPase-coupled lipid transmembrane transporter activity"/>
    <property type="evidence" value="ECO:0007669"/>
    <property type="project" value="TreeGrafter"/>
</dbReference>
<keyword evidence="3" id="KW-1003">Cell membrane</keyword>
<dbReference type="Proteomes" id="UP000033393">
    <property type="component" value="Unassembled WGS sequence"/>
</dbReference>
<evidence type="ECO:0000313" key="15">
    <source>
        <dbReference type="Proteomes" id="UP000033393"/>
    </source>
</evidence>
<dbReference type="FunFam" id="3.40.50.300:FF:000221">
    <property type="entry name" value="Multidrug ABC transporter ATP-binding protein"/>
    <property type="match status" value="1"/>
</dbReference>
<evidence type="ECO:0000256" key="10">
    <source>
        <dbReference type="ARBA" id="ARBA00023455"/>
    </source>
</evidence>
<evidence type="ECO:0000256" key="3">
    <source>
        <dbReference type="ARBA" id="ARBA00022475"/>
    </source>
</evidence>
<dbReference type="AlphaFoldDB" id="A0A0F0H5V1"/>
<dbReference type="InterPro" id="IPR027417">
    <property type="entry name" value="P-loop_NTPase"/>
</dbReference>
<dbReference type="InterPro" id="IPR036640">
    <property type="entry name" value="ABC1_TM_sf"/>
</dbReference>
<evidence type="ECO:0000256" key="7">
    <source>
        <dbReference type="ARBA" id="ARBA00022840"/>
    </source>
</evidence>
<keyword evidence="4" id="KW-0997">Cell inner membrane</keyword>
<dbReference type="Pfam" id="PF00664">
    <property type="entry name" value="ABC_membrane"/>
    <property type="match status" value="1"/>
</dbReference>
<keyword evidence="7" id="KW-0067">ATP-binding</keyword>
<dbReference type="PANTHER" id="PTHR24221">
    <property type="entry name" value="ATP-BINDING CASSETTE SUB-FAMILY B"/>
    <property type="match status" value="1"/>
</dbReference>
<keyword evidence="6" id="KW-0547">Nucleotide-binding</keyword>
<dbReference type="GO" id="GO:0005524">
    <property type="term" value="F:ATP binding"/>
    <property type="evidence" value="ECO:0007669"/>
    <property type="project" value="UniProtKB-KW"/>
</dbReference>
<organism evidence="14 15">
    <name type="scientific">Lentzea aerocolonigenes</name>
    <name type="common">Lechevalieria aerocolonigenes</name>
    <name type="synonym">Saccharothrix aerocolonigenes</name>
    <dbReference type="NCBI Taxonomy" id="68170"/>
    <lineage>
        <taxon>Bacteria</taxon>
        <taxon>Bacillati</taxon>
        <taxon>Actinomycetota</taxon>
        <taxon>Actinomycetes</taxon>
        <taxon>Pseudonocardiales</taxon>
        <taxon>Pseudonocardiaceae</taxon>
        <taxon>Lentzea</taxon>
    </lineage>
</organism>
<dbReference type="InterPro" id="IPR017871">
    <property type="entry name" value="ABC_transporter-like_CS"/>
</dbReference>
<evidence type="ECO:0000256" key="1">
    <source>
        <dbReference type="ARBA" id="ARBA00004429"/>
    </source>
</evidence>
<evidence type="ECO:0000256" key="4">
    <source>
        <dbReference type="ARBA" id="ARBA00022519"/>
    </source>
</evidence>
<evidence type="ECO:0000256" key="11">
    <source>
        <dbReference type="SAM" id="Phobius"/>
    </source>
</evidence>
<protein>
    <submittedName>
        <fullName evidence="14">Multidrug ABC transporter permease</fullName>
    </submittedName>
</protein>
<dbReference type="SMART" id="SM00382">
    <property type="entry name" value="AAA"/>
    <property type="match status" value="1"/>
</dbReference>
<keyword evidence="15" id="KW-1185">Reference proteome</keyword>
<dbReference type="SUPFAM" id="SSF90123">
    <property type="entry name" value="ABC transporter transmembrane region"/>
    <property type="match status" value="1"/>
</dbReference>
<dbReference type="PROSITE" id="PS50929">
    <property type="entry name" value="ABC_TM1F"/>
    <property type="match status" value="1"/>
</dbReference>
<evidence type="ECO:0000313" key="14">
    <source>
        <dbReference type="EMBL" id="KJK51099.1"/>
    </source>
</evidence>
<feature type="domain" description="ABC transporter" evidence="12">
    <location>
        <begin position="346"/>
        <end position="593"/>
    </location>
</feature>
<feature type="transmembrane region" description="Helical" evidence="11">
    <location>
        <begin position="25"/>
        <end position="45"/>
    </location>
</feature>
<dbReference type="EMBL" id="JYJG01000044">
    <property type="protein sequence ID" value="KJK51099.1"/>
    <property type="molecule type" value="Genomic_DNA"/>
</dbReference>
<dbReference type="PATRIC" id="fig|68170.10.peg.8922"/>
<dbReference type="Pfam" id="PF00005">
    <property type="entry name" value="ABC_tran"/>
    <property type="match status" value="1"/>
</dbReference>
<evidence type="ECO:0000256" key="6">
    <source>
        <dbReference type="ARBA" id="ARBA00022741"/>
    </source>
</evidence>
<dbReference type="PANTHER" id="PTHR24221:SF654">
    <property type="entry name" value="ATP-BINDING CASSETTE SUB-FAMILY B MEMBER 6"/>
    <property type="match status" value="1"/>
</dbReference>
<comment type="subcellular location">
    <subcellularLocation>
        <location evidence="1">Cell inner membrane</location>
        <topology evidence="1">Multi-pass membrane protein</topology>
    </subcellularLocation>
</comment>
<accession>A0A0F0H5V1</accession>
<feature type="domain" description="ABC transmembrane type-1" evidence="13">
    <location>
        <begin position="30"/>
        <end position="312"/>
    </location>
</feature>
<dbReference type="InterPro" id="IPR003593">
    <property type="entry name" value="AAA+_ATPase"/>
</dbReference>
<keyword evidence="8 11" id="KW-1133">Transmembrane helix</keyword>
<gene>
    <name evidence="14" type="ORF">UK23_08385</name>
</gene>
<feature type="transmembrane region" description="Helical" evidence="11">
    <location>
        <begin position="158"/>
        <end position="180"/>
    </location>
</feature>
<evidence type="ECO:0000259" key="13">
    <source>
        <dbReference type="PROSITE" id="PS50929"/>
    </source>
</evidence>
<dbReference type="PROSITE" id="PS00211">
    <property type="entry name" value="ABC_TRANSPORTER_1"/>
    <property type="match status" value="1"/>
</dbReference>
<dbReference type="InterPro" id="IPR039421">
    <property type="entry name" value="Type_1_exporter"/>
</dbReference>